<reference evidence="7" key="1">
    <citation type="submission" date="2022-11" db="EMBL/GenBank/DDBJ databases">
        <title>Biodiversity and phylogenetic relationships of bacteria.</title>
        <authorList>
            <person name="Machado R.A.R."/>
            <person name="Bhat A."/>
            <person name="Loulou A."/>
            <person name="Kallel S."/>
        </authorList>
    </citation>
    <scope>NUCLEOTIDE SEQUENCE</scope>
    <source>
        <strain evidence="7">K-TC2</strain>
    </source>
</reference>
<dbReference type="GO" id="GO:0016301">
    <property type="term" value="F:kinase activity"/>
    <property type="evidence" value="ECO:0007669"/>
    <property type="project" value="UniProtKB-KW"/>
</dbReference>
<dbReference type="EMBL" id="JAPKNK010000001">
    <property type="protein sequence ID" value="MCX5568256.1"/>
    <property type="molecule type" value="Genomic_DNA"/>
</dbReference>
<evidence type="ECO:0000256" key="2">
    <source>
        <dbReference type="ARBA" id="ARBA00022679"/>
    </source>
</evidence>
<dbReference type="Gene3D" id="3.30.200.20">
    <property type="entry name" value="Phosphorylase Kinase, domain 1"/>
    <property type="match status" value="1"/>
</dbReference>
<dbReference type="PANTHER" id="PTHR34273">
    <property type="entry name" value="METHYLTHIORIBOSE KINASE"/>
    <property type="match status" value="1"/>
</dbReference>
<organism evidence="7 8">
    <name type="scientific">Kaistia nematophila</name>
    <dbReference type="NCBI Taxonomy" id="2994654"/>
    <lineage>
        <taxon>Bacteria</taxon>
        <taxon>Pseudomonadati</taxon>
        <taxon>Pseudomonadota</taxon>
        <taxon>Alphaproteobacteria</taxon>
        <taxon>Hyphomicrobiales</taxon>
        <taxon>Kaistiaceae</taxon>
        <taxon>Kaistia</taxon>
    </lineage>
</organism>
<sequence>METIDRELAAWLVRAGLVEDGADIVAEPLTGGVASDIWQVRAGGRSFAIKRALAKLRVARDWRAPVSRNGNEVEWLLEAGRIVPDAVPHVLAHDATVGAFAMDYLEPEDHPVWKAELRAGRVDPVFAAAVGRAIAAIHGATAHSPEITARFDTDSIFHSIRLEPYLESTAEAHPDLAPQLMSLSRDTLATKIALVHGDVSPKNILVGPNGPVFLDAECAWYGDPAFDLAFCLNHMLLKCLWVPASRAGYLASFDALAGAYLDAVGWEPREQIEARAARLLPGLFLARVDGKSPAEYVTTEADKDRVRRVARPRIANPPPTLATIRDAWEEELTK</sequence>
<dbReference type="Pfam" id="PF01636">
    <property type="entry name" value="APH"/>
    <property type="match status" value="1"/>
</dbReference>
<dbReference type="Proteomes" id="UP001144805">
    <property type="component" value="Unassembled WGS sequence"/>
</dbReference>
<keyword evidence="5" id="KW-0067">ATP-binding</keyword>
<dbReference type="RefSeq" id="WP_266337207.1">
    <property type="nucleotide sequence ID" value="NZ_JAPKNK010000001.1"/>
</dbReference>
<evidence type="ECO:0000256" key="3">
    <source>
        <dbReference type="ARBA" id="ARBA00022741"/>
    </source>
</evidence>
<evidence type="ECO:0000256" key="5">
    <source>
        <dbReference type="ARBA" id="ARBA00022840"/>
    </source>
</evidence>
<keyword evidence="8" id="KW-1185">Reference proteome</keyword>
<comment type="similarity">
    <text evidence="1">Belongs to the methylthioribose kinase family.</text>
</comment>
<proteinExistence type="inferred from homology"/>
<gene>
    <name evidence="7" type="ORF">OSH07_03520</name>
</gene>
<comment type="caution">
    <text evidence="7">The sequence shown here is derived from an EMBL/GenBank/DDBJ whole genome shotgun (WGS) entry which is preliminary data.</text>
</comment>
<evidence type="ECO:0000313" key="7">
    <source>
        <dbReference type="EMBL" id="MCX5568256.1"/>
    </source>
</evidence>
<protein>
    <submittedName>
        <fullName evidence="7">Phosphotransferase</fullName>
    </submittedName>
</protein>
<name>A0A9X3DYB8_9HYPH</name>
<dbReference type="AlphaFoldDB" id="A0A9X3DYB8"/>
<dbReference type="Gene3D" id="3.90.1200.10">
    <property type="match status" value="1"/>
</dbReference>
<keyword evidence="4" id="KW-0418">Kinase</keyword>
<evidence type="ECO:0000259" key="6">
    <source>
        <dbReference type="Pfam" id="PF01636"/>
    </source>
</evidence>
<keyword evidence="3" id="KW-0547">Nucleotide-binding</keyword>
<dbReference type="InterPro" id="IPR002575">
    <property type="entry name" value="Aminoglycoside_PTrfase"/>
</dbReference>
<evidence type="ECO:0000256" key="4">
    <source>
        <dbReference type="ARBA" id="ARBA00022777"/>
    </source>
</evidence>
<evidence type="ECO:0000256" key="1">
    <source>
        <dbReference type="ARBA" id="ARBA00010165"/>
    </source>
</evidence>
<feature type="domain" description="Aminoglycoside phosphotransferase" evidence="6">
    <location>
        <begin position="26"/>
        <end position="253"/>
    </location>
</feature>
<keyword evidence="2" id="KW-0808">Transferase</keyword>
<dbReference type="SUPFAM" id="SSF56112">
    <property type="entry name" value="Protein kinase-like (PK-like)"/>
    <property type="match status" value="1"/>
</dbReference>
<dbReference type="PANTHER" id="PTHR34273:SF2">
    <property type="entry name" value="METHYLTHIORIBOSE KINASE"/>
    <property type="match status" value="1"/>
</dbReference>
<accession>A0A9X3DYB8</accession>
<dbReference type="GO" id="GO:0005524">
    <property type="term" value="F:ATP binding"/>
    <property type="evidence" value="ECO:0007669"/>
    <property type="project" value="UniProtKB-KW"/>
</dbReference>
<dbReference type="InterPro" id="IPR011009">
    <property type="entry name" value="Kinase-like_dom_sf"/>
</dbReference>
<evidence type="ECO:0000313" key="8">
    <source>
        <dbReference type="Proteomes" id="UP001144805"/>
    </source>
</evidence>